<gene>
    <name evidence="6" type="ORF">MtrDRAFT_AC158502g19v2</name>
</gene>
<evidence type="ECO:0000256" key="2">
    <source>
        <dbReference type="ARBA" id="ARBA00022771"/>
    </source>
</evidence>
<proteinExistence type="predicted"/>
<evidence type="ECO:0000256" key="4">
    <source>
        <dbReference type="SAM" id="MobiDB-lite"/>
    </source>
</evidence>
<keyword evidence="2" id="KW-0863">Zinc-finger</keyword>
<reference evidence="6" key="1">
    <citation type="submission" date="2005-05" db="EMBL/GenBank/DDBJ databases">
        <authorList>
            <person name="Town C.D."/>
        </authorList>
    </citation>
    <scope>NUCLEOTIDE SEQUENCE</scope>
</reference>
<dbReference type="AlphaFoldDB" id="Q2HRG3"/>
<feature type="region of interest" description="Disordered" evidence="4">
    <location>
        <begin position="1"/>
        <end position="21"/>
    </location>
</feature>
<sequence length="68" mass="7654">MGGGHMGKNNYNSRSSSSSSMYNDDVRKLQCWCPRICVVRKANTVNNLGRPFYSCPLHKKCKVDGEVK</sequence>
<dbReference type="GO" id="GO:0008270">
    <property type="term" value="F:zinc ion binding"/>
    <property type="evidence" value="ECO:0007669"/>
    <property type="project" value="UniProtKB-KW"/>
</dbReference>
<evidence type="ECO:0000256" key="1">
    <source>
        <dbReference type="ARBA" id="ARBA00022723"/>
    </source>
</evidence>
<dbReference type="Pfam" id="PF06839">
    <property type="entry name" value="Zn_ribbon_GRF"/>
    <property type="match status" value="1"/>
</dbReference>
<keyword evidence="1" id="KW-0479">Metal-binding</keyword>
<evidence type="ECO:0000256" key="3">
    <source>
        <dbReference type="ARBA" id="ARBA00022833"/>
    </source>
</evidence>
<accession>Q2HRG3</accession>
<organism evidence="6">
    <name type="scientific">Medicago truncatula</name>
    <name type="common">Barrel medic</name>
    <name type="synonym">Medicago tribuloides</name>
    <dbReference type="NCBI Taxonomy" id="3880"/>
    <lineage>
        <taxon>Eukaryota</taxon>
        <taxon>Viridiplantae</taxon>
        <taxon>Streptophyta</taxon>
        <taxon>Embryophyta</taxon>
        <taxon>Tracheophyta</taxon>
        <taxon>Spermatophyta</taxon>
        <taxon>Magnoliopsida</taxon>
        <taxon>eudicotyledons</taxon>
        <taxon>Gunneridae</taxon>
        <taxon>Pentapetalae</taxon>
        <taxon>rosids</taxon>
        <taxon>fabids</taxon>
        <taxon>Fabales</taxon>
        <taxon>Fabaceae</taxon>
        <taxon>Papilionoideae</taxon>
        <taxon>50 kb inversion clade</taxon>
        <taxon>NPAAA clade</taxon>
        <taxon>Hologalegina</taxon>
        <taxon>IRL clade</taxon>
        <taxon>Trifolieae</taxon>
        <taxon>Medicago</taxon>
    </lineage>
</organism>
<evidence type="ECO:0000259" key="5">
    <source>
        <dbReference type="Pfam" id="PF06839"/>
    </source>
</evidence>
<dbReference type="EMBL" id="AC158502">
    <property type="protein sequence ID" value="ABD33310.1"/>
    <property type="molecule type" value="Genomic_DNA"/>
</dbReference>
<name>Q2HRG3_MEDTR</name>
<feature type="domain" description="GRF-type" evidence="5">
    <location>
        <begin position="30"/>
        <end position="61"/>
    </location>
</feature>
<dbReference type="InterPro" id="IPR010666">
    <property type="entry name" value="Znf_GRF"/>
</dbReference>
<reference evidence="6" key="2">
    <citation type="submission" date="2007-03" db="EMBL/GenBank/DDBJ databases">
        <authorList>
            <consortium name="The International Medicago Genome Annotation Group"/>
        </authorList>
    </citation>
    <scope>NUCLEOTIDE SEQUENCE</scope>
</reference>
<keyword evidence="3" id="KW-0862">Zinc</keyword>
<evidence type="ECO:0000313" key="6">
    <source>
        <dbReference type="EMBL" id="ABD33310.1"/>
    </source>
</evidence>
<protein>
    <recommendedName>
        <fullName evidence="5">GRF-type domain-containing protein</fullName>
    </recommendedName>
</protein>